<dbReference type="InterPro" id="IPR007460">
    <property type="entry name" value="BrnT_toxin"/>
</dbReference>
<dbReference type="Gene3D" id="3.10.450.530">
    <property type="entry name" value="Ribonuclease toxin, BrnT, of type II toxin-antitoxin system"/>
    <property type="match status" value="1"/>
</dbReference>
<dbReference type="RefSeq" id="WP_050060829.1">
    <property type="nucleotide sequence ID" value="NZ_JACHEK010000007.1"/>
</dbReference>
<accession>A0A841JWQ5</accession>
<protein>
    <recommendedName>
        <fullName evidence="3">BrnT family toxin</fullName>
    </recommendedName>
</protein>
<dbReference type="Proteomes" id="UP000538666">
    <property type="component" value="Unassembled WGS sequence"/>
</dbReference>
<evidence type="ECO:0008006" key="3">
    <source>
        <dbReference type="Google" id="ProtNLM"/>
    </source>
</evidence>
<evidence type="ECO:0000313" key="2">
    <source>
        <dbReference type="Proteomes" id="UP000538666"/>
    </source>
</evidence>
<dbReference type="Pfam" id="PF04365">
    <property type="entry name" value="BrnT_toxin"/>
    <property type="match status" value="1"/>
</dbReference>
<name>A0A841JWQ5_9BACT</name>
<dbReference type="OrthoDB" id="9802417at2"/>
<reference evidence="1 2" key="1">
    <citation type="submission" date="2020-08" db="EMBL/GenBank/DDBJ databases">
        <title>Genomic Encyclopedia of Type Strains, Phase IV (KMG-IV): sequencing the most valuable type-strain genomes for metagenomic binning, comparative biology and taxonomic classification.</title>
        <authorList>
            <person name="Goeker M."/>
        </authorList>
    </citation>
    <scope>NUCLEOTIDE SEQUENCE [LARGE SCALE GENOMIC DNA]</scope>
    <source>
        <strain evidence="1 2">DSM 103733</strain>
    </source>
</reference>
<proteinExistence type="predicted"/>
<evidence type="ECO:0000313" key="1">
    <source>
        <dbReference type="EMBL" id="MBB6145802.1"/>
    </source>
</evidence>
<keyword evidence="2" id="KW-1185">Reference proteome</keyword>
<gene>
    <name evidence="1" type="ORF">HNQ77_003763</name>
</gene>
<dbReference type="EMBL" id="JACHEK010000007">
    <property type="protein sequence ID" value="MBB6145802.1"/>
    <property type="molecule type" value="Genomic_DNA"/>
</dbReference>
<dbReference type="AlphaFoldDB" id="A0A841JWQ5"/>
<organism evidence="1 2">
    <name type="scientific">Silvibacterium bohemicum</name>
    <dbReference type="NCBI Taxonomy" id="1577686"/>
    <lineage>
        <taxon>Bacteria</taxon>
        <taxon>Pseudomonadati</taxon>
        <taxon>Acidobacteriota</taxon>
        <taxon>Terriglobia</taxon>
        <taxon>Terriglobales</taxon>
        <taxon>Acidobacteriaceae</taxon>
        <taxon>Silvibacterium</taxon>
    </lineage>
</organism>
<comment type="caution">
    <text evidence="1">The sequence shown here is derived from an EMBL/GenBank/DDBJ whole genome shotgun (WGS) entry which is preliminary data.</text>
</comment>
<dbReference type="InterPro" id="IPR038573">
    <property type="entry name" value="BrnT_sf"/>
</dbReference>
<sequence>MIVWDERKRQTNLAKHGLDFADAYLVYDNPDKVTFSSPRFGEDRKLDIAIVEAEGRFLTLVYVVRGDNVRLISFRASSRIERREYEWHKKSD</sequence>